<reference evidence="2 3" key="1">
    <citation type="journal article" date="2007" name="DNA Res.">
        <title>Complete genomic structure of the bloom-forming toxic cyanobacterium Microcystis aeruginosa NIES-843.</title>
        <authorList>
            <person name="Kaneko T."/>
            <person name="Nakajima N."/>
            <person name="Okamoto S."/>
            <person name="Suzuki I."/>
            <person name="Tanabe Y."/>
            <person name="Tamaoki M."/>
            <person name="Nakamura Y."/>
            <person name="Kasai F."/>
            <person name="Watanabe A."/>
            <person name="Kawashima K."/>
            <person name="Kishida Y."/>
            <person name="Ono A."/>
            <person name="Shimizu Y."/>
            <person name="Takahashi C."/>
            <person name="Minami C."/>
            <person name="Fujishiro T."/>
            <person name="Kohara M."/>
            <person name="Katoh M."/>
            <person name="Nakazaki N."/>
            <person name="Nakayama S."/>
            <person name="Yamada M."/>
            <person name="Tabata S."/>
            <person name="Watanabe M.M."/>
        </authorList>
    </citation>
    <scope>NUCLEOTIDE SEQUENCE [LARGE SCALE GENOMIC DNA]</scope>
    <source>
        <strain evidence="3">NIES-843 / IAM M-247</strain>
    </source>
</reference>
<evidence type="ECO:0000313" key="2">
    <source>
        <dbReference type="EMBL" id="BAG00018.1"/>
    </source>
</evidence>
<proteinExistence type="predicted"/>
<name>B0JM01_MICAN</name>
<evidence type="ECO:0000256" key="1">
    <source>
        <dbReference type="SAM" id="Phobius"/>
    </source>
</evidence>
<dbReference type="HOGENOM" id="CLU_2193906_0_0_3"/>
<sequence length="108" mass="11988">MISPSIAEGKSVAIGMTLTQIIETVYQMKRTGRNHVKSVSEDNFAKFFGVDRLECIGNSRLKIIGRMNIITTGILVGILSAIARVILDNFEVVDSFFEGVFYFFFAGD</sequence>
<keyword evidence="1" id="KW-0812">Transmembrane</keyword>
<feature type="transmembrane region" description="Helical" evidence="1">
    <location>
        <begin position="69"/>
        <end position="87"/>
    </location>
</feature>
<dbReference type="KEGG" id="mar:MAE_01960"/>
<accession>B0JM01</accession>
<dbReference type="PaxDb" id="449447-MAE_01960"/>
<dbReference type="Proteomes" id="UP000001510">
    <property type="component" value="Chromosome"/>
</dbReference>
<dbReference type="AlphaFoldDB" id="B0JM01"/>
<dbReference type="EnsemblBacteria" id="BAG00018">
    <property type="protein sequence ID" value="BAG00018"/>
    <property type="gene ID" value="MAE_01960"/>
</dbReference>
<dbReference type="EMBL" id="AP009552">
    <property type="protein sequence ID" value="BAG00018.1"/>
    <property type="molecule type" value="Genomic_DNA"/>
</dbReference>
<keyword evidence="1" id="KW-0472">Membrane</keyword>
<keyword evidence="1" id="KW-1133">Transmembrane helix</keyword>
<protein>
    <submittedName>
        <fullName evidence="2">Uncharacterized protein</fullName>
    </submittedName>
</protein>
<keyword evidence="3" id="KW-1185">Reference proteome</keyword>
<organism evidence="2 3">
    <name type="scientific">Microcystis aeruginosa (strain NIES-843 / IAM M-2473)</name>
    <dbReference type="NCBI Taxonomy" id="449447"/>
    <lineage>
        <taxon>Bacteria</taxon>
        <taxon>Bacillati</taxon>
        <taxon>Cyanobacteriota</taxon>
        <taxon>Cyanophyceae</taxon>
        <taxon>Oscillatoriophycideae</taxon>
        <taxon>Chroococcales</taxon>
        <taxon>Microcystaceae</taxon>
        <taxon>Microcystis</taxon>
    </lineage>
</organism>
<gene>
    <name evidence="2" type="ordered locus">MAE_01960</name>
</gene>
<evidence type="ECO:0000313" key="3">
    <source>
        <dbReference type="Proteomes" id="UP000001510"/>
    </source>
</evidence>